<proteinExistence type="predicted"/>
<reference evidence="1 2" key="1">
    <citation type="submission" date="2020-08" db="EMBL/GenBank/DDBJ databases">
        <title>Genomic Encyclopedia of Type Strains, Phase IV (KMG-IV): sequencing the most valuable type-strain genomes for metagenomic binning, comparative biology and taxonomic classification.</title>
        <authorList>
            <person name="Goeker M."/>
        </authorList>
    </citation>
    <scope>NUCLEOTIDE SEQUENCE [LARGE SCALE GENOMIC DNA]</scope>
    <source>
        <strain evidence="1 2">DSM 23562</strain>
    </source>
</reference>
<name>A0A7W9SP78_ARMRO</name>
<evidence type="ECO:0000313" key="1">
    <source>
        <dbReference type="EMBL" id="MBB6049484.1"/>
    </source>
</evidence>
<evidence type="ECO:0000313" key="2">
    <source>
        <dbReference type="Proteomes" id="UP000520814"/>
    </source>
</evidence>
<dbReference type="EMBL" id="JACHGW010000001">
    <property type="protein sequence ID" value="MBB6049484.1"/>
    <property type="molecule type" value="Genomic_DNA"/>
</dbReference>
<comment type="caution">
    <text evidence="1">The sequence shown here is derived from an EMBL/GenBank/DDBJ whole genome shotgun (WGS) entry which is preliminary data.</text>
</comment>
<dbReference type="AlphaFoldDB" id="A0A7W9SP78"/>
<protein>
    <submittedName>
        <fullName evidence="1">Uncharacterized protein</fullName>
    </submittedName>
</protein>
<sequence length="131" mass="14579">MTISCAVFVDGVRQGENGIDLCGLTEGFGFPSLPVTLEKMPLFVNLELDATDLGRACRLEFHLLSPSGQALDSPNWLDFTLPSEEDTVTAKLLPTLDLTFHHFGVHTLEIRHDDTMLQRLQLTITQQGLRK</sequence>
<gene>
    <name evidence="1" type="ORF">HNQ39_001246</name>
</gene>
<dbReference type="RefSeq" id="WP_184193085.1">
    <property type="nucleotide sequence ID" value="NZ_JACHGW010000001.1"/>
</dbReference>
<dbReference type="Proteomes" id="UP000520814">
    <property type="component" value="Unassembled WGS sequence"/>
</dbReference>
<organism evidence="1 2">
    <name type="scientific">Armatimonas rosea</name>
    <dbReference type="NCBI Taxonomy" id="685828"/>
    <lineage>
        <taxon>Bacteria</taxon>
        <taxon>Bacillati</taxon>
        <taxon>Armatimonadota</taxon>
        <taxon>Armatimonadia</taxon>
        <taxon>Armatimonadales</taxon>
        <taxon>Armatimonadaceae</taxon>
        <taxon>Armatimonas</taxon>
    </lineage>
</organism>
<accession>A0A7W9SP78</accession>
<dbReference type="Pfam" id="PF22091">
    <property type="entry name" value="DUF6941"/>
    <property type="match status" value="1"/>
</dbReference>
<dbReference type="InterPro" id="IPR054221">
    <property type="entry name" value="DUF6941"/>
</dbReference>
<keyword evidence="2" id="KW-1185">Reference proteome</keyword>